<dbReference type="Proteomes" id="UP000439903">
    <property type="component" value="Unassembled WGS sequence"/>
</dbReference>
<proteinExistence type="predicted"/>
<evidence type="ECO:0000313" key="3">
    <source>
        <dbReference type="Proteomes" id="UP000439903"/>
    </source>
</evidence>
<reference evidence="2 3" key="1">
    <citation type="journal article" date="2019" name="Environ. Microbiol.">
        <title>At the nexus of three kingdoms: the genome of the mycorrhizal fungus Gigaspora margarita provides insights into plant, endobacterial and fungal interactions.</title>
        <authorList>
            <person name="Venice F."/>
            <person name="Ghignone S."/>
            <person name="Salvioli di Fossalunga A."/>
            <person name="Amselem J."/>
            <person name="Novero M."/>
            <person name="Xianan X."/>
            <person name="Sedzielewska Toro K."/>
            <person name="Morin E."/>
            <person name="Lipzen A."/>
            <person name="Grigoriev I.V."/>
            <person name="Henrissat B."/>
            <person name="Martin F.M."/>
            <person name="Bonfante P."/>
        </authorList>
    </citation>
    <scope>NUCLEOTIDE SEQUENCE [LARGE SCALE GENOMIC DNA]</scope>
    <source>
        <strain evidence="2 3">BEG34</strain>
    </source>
</reference>
<organism evidence="2 3">
    <name type="scientific">Gigaspora margarita</name>
    <dbReference type="NCBI Taxonomy" id="4874"/>
    <lineage>
        <taxon>Eukaryota</taxon>
        <taxon>Fungi</taxon>
        <taxon>Fungi incertae sedis</taxon>
        <taxon>Mucoromycota</taxon>
        <taxon>Glomeromycotina</taxon>
        <taxon>Glomeromycetes</taxon>
        <taxon>Diversisporales</taxon>
        <taxon>Gigasporaceae</taxon>
        <taxon>Gigaspora</taxon>
    </lineage>
</organism>
<protein>
    <submittedName>
        <fullName evidence="2">Uncharacterized protein</fullName>
    </submittedName>
</protein>
<feature type="compositionally biased region" description="Basic and acidic residues" evidence="1">
    <location>
        <begin position="82"/>
        <end position="97"/>
    </location>
</feature>
<comment type="caution">
    <text evidence="2">The sequence shown here is derived from an EMBL/GenBank/DDBJ whole genome shotgun (WGS) entry which is preliminary data.</text>
</comment>
<feature type="compositionally biased region" description="Basic and acidic residues" evidence="1">
    <location>
        <begin position="106"/>
        <end position="121"/>
    </location>
</feature>
<accession>A0A8H4EJG2</accession>
<sequence>MKGRKKYCVLAPVYNPIYRKSTFCASYICYAKSFPKVPEYASLAAKVKAIVCKWALEEDVVQKYPEEKYIKKYKIIEARREEKSRVKKDEKDNKPNENDNEEYDDDKTIVDKKDSKKEKNIKQPTGKRT</sequence>
<evidence type="ECO:0000256" key="1">
    <source>
        <dbReference type="SAM" id="MobiDB-lite"/>
    </source>
</evidence>
<name>A0A8H4EJG2_GIGMA</name>
<dbReference type="AlphaFoldDB" id="A0A8H4EJG2"/>
<evidence type="ECO:0000313" key="2">
    <source>
        <dbReference type="EMBL" id="KAF0497262.1"/>
    </source>
</evidence>
<feature type="region of interest" description="Disordered" evidence="1">
    <location>
        <begin position="82"/>
        <end position="129"/>
    </location>
</feature>
<keyword evidence="3" id="KW-1185">Reference proteome</keyword>
<dbReference type="EMBL" id="WTPW01000582">
    <property type="protein sequence ID" value="KAF0497262.1"/>
    <property type="molecule type" value="Genomic_DNA"/>
</dbReference>
<gene>
    <name evidence="2" type="ORF">F8M41_020759</name>
</gene>